<evidence type="ECO:0000256" key="8">
    <source>
        <dbReference type="ARBA" id="ARBA00022840"/>
    </source>
</evidence>
<keyword evidence="8" id="KW-0067">ATP-binding</keyword>
<keyword evidence="16" id="KW-1185">Reference proteome</keyword>
<evidence type="ECO:0000256" key="7">
    <source>
        <dbReference type="ARBA" id="ARBA00022777"/>
    </source>
</evidence>
<dbReference type="EMBL" id="CAUYUE010000003">
    <property type="protein sequence ID" value="CAK0750881.1"/>
    <property type="molecule type" value="Genomic_DNA"/>
</dbReference>
<evidence type="ECO:0000313" key="16">
    <source>
        <dbReference type="Proteomes" id="UP001314263"/>
    </source>
</evidence>
<evidence type="ECO:0000259" key="14">
    <source>
        <dbReference type="Pfam" id="PF01636"/>
    </source>
</evidence>
<dbReference type="InterPro" id="IPR027363">
    <property type="entry name" value="M1Pi_N"/>
</dbReference>
<evidence type="ECO:0000256" key="3">
    <source>
        <dbReference type="ARBA" id="ARBA00022490"/>
    </source>
</evidence>
<dbReference type="Gene3D" id="3.40.50.10470">
    <property type="entry name" value="Translation initiation factor eif-2b, domain 2"/>
    <property type="match status" value="1"/>
</dbReference>
<evidence type="ECO:0000256" key="1">
    <source>
        <dbReference type="ARBA" id="ARBA00010165"/>
    </source>
</evidence>
<proteinExistence type="inferred from homology"/>
<comment type="pathway">
    <text evidence="12">Amino-acid biosynthesis; L-methionine biosynthesis via salvage pathway; L-methionine from S-methyl-5-thio-alpha-D-ribose 1-phosphate: step 1/6.</text>
</comment>
<dbReference type="Proteomes" id="UP001314263">
    <property type="component" value="Unassembled WGS sequence"/>
</dbReference>
<dbReference type="Gene3D" id="3.90.1200.10">
    <property type="match status" value="1"/>
</dbReference>
<keyword evidence="11 12" id="KW-0539">Nucleus</keyword>
<dbReference type="NCBIfam" id="NF004326">
    <property type="entry name" value="PRK05720.1"/>
    <property type="match status" value="1"/>
</dbReference>
<evidence type="ECO:0000256" key="10">
    <source>
        <dbReference type="ARBA" id="ARBA00023235"/>
    </source>
</evidence>
<dbReference type="Gene3D" id="1.20.120.420">
    <property type="entry name" value="translation initiation factor eif-2b, domain 1"/>
    <property type="match status" value="1"/>
</dbReference>
<dbReference type="GO" id="GO:0005634">
    <property type="term" value="C:nucleus"/>
    <property type="evidence" value="ECO:0007669"/>
    <property type="project" value="UniProtKB-SubCell"/>
</dbReference>
<feature type="active site" description="Proton donor" evidence="12">
    <location>
        <position position="212"/>
    </location>
</feature>
<dbReference type="Pfam" id="PF01008">
    <property type="entry name" value="IF-2B"/>
    <property type="match status" value="1"/>
</dbReference>
<feature type="chain" id="PRO_5043337188" description="Methylthioribose-1-phosphate isomerase" evidence="13">
    <location>
        <begin position="19"/>
        <end position="766"/>
    </location>
</feature>
<comment type="subunit">
    <text evidence="2">Homodimer.</text>
</comment>
<name>A0AAV1HVS5_9CHLO</name>
<dbReference type="InterPro" id="IPR011009">
    <property type="entry name" value="Kinase-like_dom_sf"/>
</dbReference>
<dbReference type="AlphaFoldDB" id="A0AAV1HVS5"/>
<keyword evidence="7" id="KW-0418">Kinase</keyword>
<dbReference type="InterPro" id="IPR011559">
    <property type="entry name" value="Initiation_fac_2B_a/b/d"/>
</dbReference>
<dbReference type="GO" id="GO:0019509">
    <property type="term" value="P:L-methionine salvage from methylthioadenosine"/>
    <property type="evidence" value="ECO:0007669"/>
    <property type="project" value="UniProtKB-UniRule"/>
</dbReference>
<feature type="signal peptide" evidence="13">
    <location>
        <begin position="1"/>
        <end position="18"/>
    </location>
</feature>
<evidence type="ECO:0000256" key="4">
    <source>
        <dbReference type="ARBA" id="ARBA00022605"/>
    </source>
</evidence>
<accession>A0AAV1HVS5</accession>
<gene>
    <name evidence="15" type="ORF">CVIRNUC_002025</name>
</gene>
<keyword evidence="4 12" id="KW-0028">Amino-acid biosynthesis</keyword>
<evidence type="ECO:0000256" key="5">
    <source>
        <dbReference type="ARBA" id="ARBA00022679"/>
    </source>
</evidence>
<comment type="subcellular location">
    <subcellularLocation>
        <location evidence="12">Cytoplasm</location>
    </subcellularLocation>
    <subcellularLocation>
        <location evidence="12">Nucleus</location>
    </subcellularLocation>
</comment>
<dbReference type="NCBIfam" id="TIGR01767">
    <property type="entry name" value="MTRK"/>
    <property type="match status" value="1"/>
</dbReference>
<dbReference type="PANTHER" id="PTHR34273">
    <property type="entry name" value="METHYLTHIORIBOSE KINASE"/>
    <property type="match status" value="1"/>
</dbReference>
<comment type="function">
    <text evidence="12">Catalyzes the interconversion of methylthioribose-1-phosphate (MTR-1-P) into methylthioribulose-1-phosphate (MTRu-1-P).</text>
</comment>
<dbReference type="NCBIfam" id="TIGR00512">
    <property type="entry name" value="salvage_mtnA"/>
    <property type="match status" value="1"/>
</dbReference>
<evidence type="ECO:0000256" key="9">
    <source>
        <dbReference type="ARBA" id="ARBA00023167"/>
    </source>
</evidence>
<dbReference type="NCBIfam" id="TIGR00524">
    <property type="entry name" value="eIF-2B_rel"/>
    <property type="match status" value="1"/>
</dbReference>
<evidence type="ECO:0000256" key="6">
    <source>
        <dbReference type="ARBA" id="ARBA00022741"/>
    </source>
</evidence>
<feature type="domain" description="Aminoglycoside phosphotransferase" evidence="14">
    <location>
        <begin position="379"/>
        <end position="615"/>
    </location>
</feature>
<dbReference type="PANTHER" id="PTHR34273:SF2">
    <property type="entry name" value="METHYLTHIORIBOSE KINASE"/>
    <property type="match status" value="1"/>
</dbReference>
<keyword evidence="5" id="KW-0808">Transferase</keyword>
<evidence type="ECO:0000256" key="13">
    <source>
        <dbReference type="SAM" id="SignalP"/>
    </source>
</evidence>
<dbReference type="InterPro" id="IPR042529">
    <property type="entry name" value="IF_2B-like_C"/>
</dbReference>
<dbReference type="Gene3D" id="3.30.200.20">
    <property type="entry name" value="Phosphorylase Kinase, domain 1"/>
    <property type="match status" value="1"/>
</dbReference>
<dbReference type="FunFam" id="3.40.50.10470:FF:000003">
    <property type="entry name" value="Methylthioribose-1-phosphate isomerase"/>
    <property type="match status" value="1"/>
</dbReference>
<protein>
    <recommendedName>
        <fullName evidence="12">Methylthioribose-1-phosphate isomerase</fullName>
        <shortName evidence="12">M1Pi</shortName>
        <shortName evidence="12">MTR-1-P isomerase</shortName>
        <ecNumber evidence="12">5.3.1.23</ecNumber>
    </recommendedName>
    <alternativeName>
        <fullName evidence="12">S-methyl-5-thioribose-1-phosphate isomerase</fullName>
    </alternativeName>
    <alternativeName>
        <fullName evidence="12">Translation initiation factor eIF-2B subunit alpha/beta/delta-like protein</fullName>
    </alternativeName>
</protein>
<keyword evidence="3 12" id="KW-0963">Cytoplasm</keyword>
<dbReference type="GO" id="GO:0046522">
    <property type="term" value="F:S-methyl-5-thioribose kinase activity"/>
    <property type="evidence" value="ECO:0007669"/>
    <property type="project" value="InterPro"/>
</dbReference>
<keyword evidence="6" id="KW-0547">Nucleotide-binding</keyword>
<dbReference type="GO" id="GO:0005737">
    <property type="term" value="C:cytoplasm"/>
    <property type="evidence" value="ECO:0007669"/>
    <property type="project" value="UniProtKB-SubCell"/>
</dbReference>
<dbReference type="Pfam" id="PF01636">
    <property type="entry name" value="APH"/>
    <property type="match status" value="1"/>
</dbReference>
<feature type="site" description="Transition state stabilizer" evidence="12">
    <location>
        <position position="132"/>
    </location>
</feature>
<dbReference type="SUPFAM" id="SSF100950">
    <property type="entry name" value="NagB/RpiA/CoA transferase-like"/>
    <property type="match status" value="1"/>
</dbReference>
<dbReference type="FunFam" id="1.20.120.420:FF:000003">
    <property type="entry name" value="Methylthioribose-1-phosphate isomerase"/>
    <property type="match status" value="1"/>
</dbReference>
<comment type="similarity">
    <text evidence="1">Belongs to the methylthioribose kinase family.</text>
</comment>
<dbReference type="GO" id="GO:0005524">
    <property type="term" value="F:ATP binding"/>
    <property type="evidence" value="ECO:0007669"/>
    <property type="project" value="UniProtKB-KW"/>
</dbReference>
<dbReference type="InterPro" id="IPR009212">
    <property type="entry name" value="Methylthioribose_kinase"/>
</dbReference>
<dbReference type="SUPFAM" id="SSF56112">
    <property type="entry name" value="Protein kinase-like (PK-like)"/>
    <property type="match status" value="1"/>
</dbReference>
<dbReference type="InterPro" id="IPR000649">
    <property type="entry name" value="IF-2B-related"/>
</dbReference>
<comment type="similarity">
    <text evidence="12">Belongs to the eIF-2B alpha/beta/delta subunits family. MtnA subfamily.</text>
</comment>
<comment type="catalytic activity">
    <reaction evidence="12">
        <text>5-(methylsulfanyl)-alpha-D-ribose 1-phosphate = 5-(methylsulfanyl)-D-ribulose 1-phosphate</text>
        <dbReference type="Rhea" id="RHEA:19989"/>
        <dbReference type="ChEBI" id="CHEBI:58533"/>
        <dbReference type="ChEBI" id="CHEBI:58548"/>
        <dbReference type="EC" id="5.3.1.23"/>
    </reaction>
</comment>
<evidence type="ECO:0000256" key="2">
    <source>
        <dbReference type="ARBA" id="ARBA00011738"/>
    </source>
</evidence>
<dbReference type="InterPro" id="IPR037171">
    <property type="entry name" value="NagB/RpiA_transferase-like"/>
</dbReference>
<dbReference type="EC" id="5.3.1.23" evidence="12"/>
<sequence>MAVRGAPAIAISAALALAVELVNKGGGSQFSSAKEAQDAIDAKLDYLVTSRPTAVNLQIAATRLSAVAKKEAAVEGGSGLSVAIAVITAADAMMKDDIAANKKMGRIGANSVMAELKARSPGRGKARMLTHCNTGSLATAAYGTALGVVRSLHESGQLAHAYCTETRPYNQGSRLTAYELVHDGLPATLIVDSAAAALMAQGRVDAVVVGADRIAANGDTANKIGTYSLAVNAAQHGIPFYIAAPTTTIDPSLADGSSIPIEERNPAEVTHHQGQQVAAPGIDVWNPAFDVTPSSLIRGIITEHGLIKQRDSSIDVKGFLKQQGLLDLPDNGAENGHSMPSSVKGFRALDVNTVVDYLAERRDLATRVGPSGSHASWQVREVGDGNINYVYIVEGPSGGVVVKQGLPYIRIAHDWPLTQERVRFEADALREQARLCPEHVPDVFHFDAQLCLIVMQYLPPPHDVARRALTAGRTFPKLAQHMATFMARTLFGTSLFALDAKTWRAQLARFQNGQICQLTEQVIFTDPYYSAPVNRHTTPQLDSLAAQFQADVPAKVAATALKSRFMERQQALLHGDLHTGSLMCTEDTTYVIDAEFAFCGPIAFDVGKMIANLLIAYFASFGLETAEQPRAKQRQWLVQVTADMWHLFEREFRSLWSAAVKEGHGGELALDVLFGPKAPAGTQTLEALQDKFFRELLRDCLGYAGAVIIRRILGIAHVIDYESIKDVDARAAAEKVSLQVGRSLLVDAPAFESIEAVIAHVQEVQQ</sequence>
<dbReference type="HAMAP" id="MF_01678">
    <property type="entry name" value="Salvage_MtnA"/>
    <property type="match status" value="1"/>
</dbReference>
<dbReference type="InterPro" id="IPR005251">
    <property type="entry name" value="IF-M1Pi"/>
</dbReference>
<keyword evidence="10 12" id="KW-0413">Isomerase</keyword>
<organism evidence="15 16">
    <name type="scientific">Coccomyxa viridis</name>
    <dbReference type="NCBI Taxonomy" id="1274662"/>
    <lineage>
        <taxon>Eukaryota</taxon>
        <taxon>Viridiplantae</taxon>
        <taxon>Chlorophyta</taxon>
        <taxon>core chlorophytes</taxon>
        <taxon>Trebouxiophyceae</taxon>
        <taxon>Trebouxiophyceae incertae sedis</taxon>
        <taxon>Coccomyxaceae</taxon>
        <taxon>Coccomyxa</taxon>
    </lineage>
</organism>
<comment type="caution">
    <text evidence="15">The sequence shown here is derived from an EMBL/GenBank/DDBJ whole genome shotgun (WGS) entry which is preliminary data.</text>
</comment>
<dbReference type="InterPro" id="IPR002575">
    <property type="entry name" value="Aminoglycoside_PTrfase"/>
</dbReference>
<keyword evidence="9 12" id="KW-0486">Methionine biosynthesis</keyword>
<reference evidence="15 16" key="1">
    <citation type="submission" date="2023-10" db="EMBL/GenBank/DDBJ databases">
        <authorList>
            <person name="Maclean D."/>
            <person name="Macfadyen A."/>
        </authorList>
    </citation>
    <scope>NUCLEOTIDE SEQUENCE [LARGE SCALE GENOMIC DNA]</scope>
</reference>
<evidence type="ECO:0000256" key="11">
    <source>
        <dbReference type="ARBA" id="ARBA00023242"/>
    </source>
</evidence>
<keyword evidence="13" id="KW-0732">Signal</keyword>
<evidence type="ECO:0000256" key="12">
    <source>
        <dbReference type="HAMAP-Rule" id="MF_03119"/>
    </source>
</evidence>
<evidence type="ECO:0000313" key="15">
    <source>
        <dbReference type="EMBL" id="CAK0750881.1"/>
    </source>
</evidence>
<dbReference type="GO" id="GO:0046523">
    <property type="term" value="F:S-methyl-5-thioribose-1-phosphate isomerase activity"/>
    <property type="evidence" value="ECO:0007669"/>
    <property type="project" value="UniProtKB-UniRule"/>
</dbReference>